<evidence type="ECO:0000256" key="3">
    <source>
        <dbReference type="ARBA" id="ARBA00022723"/>
    </source>
</evidence>
<comment type="pathway">
    <text evidence="9">Carbohydrate metabolism; Entner-Doudoroff pathway.</text>
</comment>
<sequence>MEMPQKALEDITKSVIERSHATRQAYLQRIAKARGKIQRKDLSCVSLAHSYASLPDHIKTRIKDNDKPNYAIISAYNDVVSAHQPFKHYPDWIKETLLKHNAFAQFAGGVPAMCDGITQGYEGMELNLFSRDVIAMSTSIALSHNIFDGAFYLGVCDKIVPGLLIGALSFGHLPAIFVPSGPMTSGLANVQKAEVRELFARGKVSREILLESEMKFHHSPGTCTFYGTANSNQVVVELMGLHLPNSAFINPNTSLRKALVHEAATLMATKTPKPIGEIVSEKSVVNAMVGLMATGGSTNLTIHLIAIARAAGIIINWDDFNAISNITPLLTKMYPNGEADVNQFEASGGLALVVRELLNAGLLHEDCDTIVGPGLQAYTKNPFLIDGKVVYREGVQVSQDTGIIRGVDRPFAPNGGLKILTGNIGRSVIKVSALKEEHLVVQAPAIIFESQQDLIDRFNNKELQRDFIAVLPYQSPRANGMPELHQFTPILSSLQNQGFKVALITDGRVPGGAGRVPSAIHVTPEALLGGGIAKIRDGDMLLLDAKKGILQALVDEKEWETRAPSEPLMREVFGSGRELFCGFRLLASNTETGAGSFGV</sequence>
<proteinExistence type="inferred from homology"/>
<feature type="binding site" evidence="9">
    <location>
        <position position="223"/>
    </location>
    <ligand>
        <name>[4Fe-4S] cluster</name>
        <dbReference type="ChEBI" id="CHEBI:49883"/>
    </ligand>
</feature>
<keyword evidence="8 9" id="KW-0119">Carbohydrate metabolism</keyword>
<evidence type="ECO:0000256" key="8">
    <source>
        <dbReference type="ARBA" id="ARBA00023277"/>
    </source>
</evidence>
<dbReference type="PANTHER" id="PTHR43661">
    <property type="entry name" value="D-XYLONATE DEHYDRATASE"/>
    <property type="match status" value="1"/>
</dbReference>
<dbReference type="Pfam" id="PF00920">
    <property type="entry name" value="ILVD_EDD_N"/>
    <property type="match status" value="1"/>
</dbReference>
<evidence type="ECO:0000313" key="14">
    <source>
        <dbReference type="Proteomes" id="UP000046090"/>
    </source>
</evidence>
<dbReference type="GO" id="GO:0005829">
    <property type="term" value="C:cytosol"/>
    <property type="evidence" value="ECO:0007669"/>
    <property type="project" value="TreeGrafter"/>
</dbReference>
<dbReference type="InterPro" id="IPR056740">
    <property type="entry name" value="ILV_EDD_C"/>
</dbReference>
<comment type="function">
    <text evidence="9">Catalyzes the dehydration of 6-phospho-D-gluconate to 2-dehydro-3-deoxy-6-phospho-D-gluconate.</text>
</comment>
<dbReference type="EC" id="4.2.1.12" evidence="9 10"/>
<evidence type="ECO:0000256" key="6">
    <source>
        <dbReference type="ARBA" id="ARBA00023064"/>
    </source>
</evidence>
<keyword evidence="4 9" id="KW-0408">Iron</keyword>
<dbReference type="GO" id="GO:0004456">
    <property type="term" value="F:phosphogluconate dehydratase activity"/>
    <property type="evidence" value="ECO:0007669"/>
    <property type="project" value="UniProtKB-UniRule"/>
</dbReference>
<gene>
    <name evidence="9" type="primary">edd</name>
    <name evidence="13" type="ORF">HHE01_00490</name>
</gene>
<dbReference type="SUPFAM" id="SSF52016">
    <property type="entry name" value="LeuD/IlvD-like"/>
    <property type="match status" value="1"/>
</dbReference>
<dbReference type="InterPro" id="IPR004786">
    <property type="entry name" value="6-phosphgluc_deHydtase"/>
</dbReference>
<comment type="catalytic activity">
    <reaction evidence="9">
        <text>6-phospho-D-gluconate = 2-dehydro-3-deoxy-6-phospho-D-gluconate + H2O</text>
        <dbReference type="Rhea" id="RHEA:17277"/>
        <dbReference type="ChEBI" id="CHEBI:15377"/>
        <dbReference type="ChEBI" id="CHEBI:57569"/>
        <dbReference type="ChEBI" id="CHEBI:58759"/>
        <dbReference type="EC" id="4.2.1.12"/>
    </reaction>
</comment>
<name>A0A0K2Y7A9_HELHE</name>
<keyword evidence="14" id="KW-1185">Reference proteome</keyword>
<keyword evidence="3 9" id="KW-0479">Metal-binding</keyword>
<dbReference type="PROSITE" id="PS00886">
    <property type="entry name" value="ILVD_EDD_1"/>
    <property type="match status" value="1"/>
</dbReference>
<accession>A0A0K2Y7A9</accession>
<dbReference type="GO" id="GO:0009255">
    <property type="term" value="P:Entner-Doudoroff pathway through 6-phosphogluconate"/>
    <property type="evidence" value="ECO:0007669"/>
    <property type="project" value="UniProtKB-UniRule"/>
</dbReference>
<evidence type="ECO:0000256" key="4">
    <source>
        <dbReference type="ARBA" id="ARBA00023004"/>
    </source>
</evidence>
<dbReference type="GO" id="GO:0019521">
    <property type="term" value="P:D-gluconate metabolic process"/>
    <property type="evidence" value="ECO:0007669"/>
    <property type="project" value="UniProtKB-KW"/>
</dbReference>
<feature type="domain" description="Dihydroxy-acid/6-phosphogluconate dehydratase C-terminal" evidence="12">
    <location>
        <begin position="403"/>
        <end position="594"/>
    </location>
</feature>
<dbReference type="SUPFAM" id="SSF143975">
    <property type="entry name" value="IlvD/EDD N-terminal domain-like"/>
    <property type="match status" value="1"/>
</dbReference>
<dbReference type="InterPro" id="IPR020558">
    <property type="entry name" value="DiOHA_6PGluconate_deHydtase_CS"/>
</dbReference>
<comment type="cofactor">
    <cofactor evidence="9">
        <name>[4Fe-4S] cluster</name>
        <dbReference type="ChEBI" id="CHEBI:49883"/>
    </cofactor>
    <text evidence="9">Binds 1 [4Fe-4S] cluster.</text>
</comment>
<dbReference type="InterPro" id="IPR000581">
    <property type="entry name" value="ILV_EDD_N"/>
</dbReference>
<keyword evidence="7 9" id="KW-0456">Lyase</keyword>
<evidence type="ECO:0000259" key="11">
    <source>
        <dbReference type="Pfam" id="PF00920"/>
    </source>
</evidence>
<comment type="similarity">
    <text evidence="1 9">Belongs to the IlvD/Edd family.</text>
</comment>
<dbReference type="Gene3D" id="3.50.30.80">
    <property type="entry name" value="IlvD/EDD C-terminal domain-like"/>
    <property type="match status" value="1"/>
</dbReference>
<evidence type="ECO:0000256" key="1">
    <source>
        <dbReference type="ARBA" id="ARBA00006486"/>
    </source>
</evidence>
<dbReference type="InterPro" id="IPR037237">
    <property type="entry name" value="IlvD/EDD_N"/>
</dbReference>
<reference evidence="14" key="1">
    <citation type="submission" date="2014-12" db="EMBL/GenBank/DDBJ databases">
        <authorList>
            <person name="Smet A."/>
        </authorList>
    </citation>
    <scope>NUCLEOTIDE SEQUENCE [LARGE SCALE GENOMIC DNA]</scope>
</reference>
<feature type="domain" description="Dihydroxy-acid/6-phosphogluconate dehydratase N-terminal" evidence="11">
    <location>
        <begin position="67"/>
        <end position="376"/>
    </location>
</feature>
<dbReference type="EMBL" id="CDMK01000003">
    <property type="protein sequence ID" value="CRI35051.1"/>
    <property type="molecule type" value="Genomic_DNA"/>
</dbReference>
<organism evidence="13 14">
    <name type="scientific">Helicobacter heilmannii</name>
    <dbReference type="NCBI Taxonomy" id="35817"/>
    <lineage>
        <taxon>Bacteria</taxon>
        <taxon>Pseudomonadati</taxon>
        <taxon>Campylobacterota</taxon>
        <taxon>Epsilonproteobacteria</taxon>
        <taxon>Campylobacterales</taxon>
        <taxon>Helicobacteraceae</taxon>
        <taxon>Helicobacter</taxon>
    </lineage>
</organism>
<protein>
    <recommendedName>
        <fullName evidence="9 10">Phosphogluconate dehydratase</fullName>
        <ecNumber evidence="9 10">4.2.1.12</ecNumber>
    </recommendedName>
</protein>
<dbReference type="AlphaFoldDB" id="A0A0K2Y7A9"/>
<evidence type="ECO:0000256" key="10">
    <source>
        <dbReference type="NCBIfam" id="TIGR01196"/>
    </source>
</evidence>
<dbReference type="Pfam" id="PF24877">
    <property type="entry name" value="ILV_EDD_C"/>
    <property type="match status" value="1"/>
</dbReference>
<evidence type="ECO:0000256" key="5">
    <source>
        <dbReference type="ARBA" id="ARBA00023014"/>
    </source>
</evidence>
<dbReference type="HAMAP" id="MF_02094">
    <property type="entry name" value="Edd"/>
    <property type="match status" value="1"/>
</dbReference>
<feature type="binding site" evidence="9">
    <location>
        <position position="156"/>
    </location>
    <ligand>
        <name>[4Fe-4S] cluster</name>
        <dbReference type="ChEBI" id="CHEBI:49883"/>
    </ligand>
</feature>
<keyword evidence="5 9" id="KW-0411">Iron-sulfur</keyword>
<evidence type="ECO:0000313" key="13">
    <source>
        <dbReference type="EMBL" id="CRI35051.1"/>
    </source>
</evidence>
<keyword evidence="2 9" id="KW-0004">4Fe-4S</keyword>
<dbReference type="GO" id="GO:0051539">
    <property type="term" value="F:4 iron, 4 sulfur cluster binding"/>
    <property type="evidence" value="ECO:0007669"/>
    <property type="project" value="UniProtKB-UniRule"/>
</dbReference>
<dbReference type="Proteomes" id="UP000046090">
    <property type="component" value="Unassembled WGS sequence"/>
</dbReference>
<evidence type="ECO:0000256" key="9">
    <source>
        <dbReference type="HAMAP-Rule" id="MF_02094"/>
    </source>
</evidence>
<evidence type="ECO:0000256" key="2">
    <source>
        <dbReference type="ARBA" id="ARBA00022485"/>
    </source>
</evidence>
<dbReference type="PANTHER" id="PTHR43661:SF1">
    <property type="entry name" value="PHOSPHOGLUCONATE DEHYDRATASE"/>
    <property type="match status" value="1"/>
</dbReference>
<dbReference type="NCBIfam" id="TIGR01196">
    <property type="entry name" value="edd"/>
    <property type="match status" value="1"/>
</dbReference>
<dbReference type="UniPathway" id="UPA00226"/>
<keyword evidence="6 9" id="KW-0311">Gluconate utilization</keyword>
<evidence type="ECO:0000259" key="12">
    <source>
        <dbReference type="Pfam" id="PF24877"/>
    </source>
</evidence>
<dbReference type="GO" id="GO:0046872">
    <property type="term" value="F:metal ion binding"/>
    <property type="evidence" value="ECO:0007669"/>
    <property type="project" value="UniProtKB-KW"/>
</dbReference>
<dbReference type="InterPro" id="IPR042096">
    <property type="entry name" value="Dihydro-acid_dehy_C"/>
</dbReference>
<evidence type="ECO:0000256" key="7">
    <source>
        <dbReference type="ARBA" id="ARBA00023239"/>
    </source>
</evidence>